<dbReference type="InterPro" id="IPR051127">
    <property type="entry name" value="Fungal_SecMet_Regulators"/>
</dbReference>
<proteinExistence type="predicted"/>
<organism evidence="8 9">
    <name type="scientific">Saccharata proteae CBS 121410</name>
    <dbReference type="NCBI Taxonomy" id="1314787"/>
    <lineage>
        <taxon>Eukaryota</taxon>
        <taxon>Fungi</taxon>
        <taxon>Dikarya</taxon>
        <taxon>Ascomycota</taxon>
        <taxon>Pezizomycotina</taxon>
        <taxon>Dothideomycetes</taxon>
        <taxon>Dothideomycetes incertae sedis</taxon>
        <taxon>Botryosphaeriales</taxon>
        <taxon>Saccharataceae</taxon>
        <taxon>Saccharata</taxon>
    </lineage>
</organism>
<keyword evidence="1" id="KW-0479">Metal-binding</keyword>
<dbReference type="Pfam" id="PF04082">
    <property type="entry name" value="Fungal_trans"/>
    <property type="match status" value="1"/>
</dbReference>
<keyword evidence="3" id="KW-0804">Transcription</keyword>
<name>A0A9P4LU53_9PEZI</name>
<evidence type="ECO:0000256" key="2">
    <source>
        <dbReference type="ARBA" id="ARBA00023015"/>
    </source>
</evidence>
<evidence type="ECO:0000259" key="7">
    <source>
        <dbReference type="PROSITE" id="PS50048"/>
    </source>
</evidence>
<evidence type="ECO:0000256" key="6">
    <source>
        <dbReference type="SAM" id="MobiDB-lite"/>
    </source>
</evidence>
<dbReference type="GO" id="GO:0000981">
    <property type="term" value="F:DNA-binding transcription factor activity, RNA polymerase II-specific"/>
    <property type="evidence" value="ECO:0007669"/>
    <property type="project" value="InterPro"/>
</dbReference>
<evidence type="ECO:0000256" key="4">
    <source>
        <dbReference type="ARBA" id="ARBA00023242"/>
    </source>
</evidence>
<comment type="caution">
    <text evidence="8">The sequence shown here is derived from an EMBL/GenBank/DDBJ whole genome shotgun (WGS) entry which is preliminary data.</text>
</comment>
<dbReference type="GO" id="GO:0000435">
    <property type="term" value="P:positive regulation of transcription from RNA polymerase II promoter by galactose"/>
    <property type="evidence" value="ECO:0007669"/>
    <property type="project" value="TreeGrafter"/>
</dbReference>
<dbReference type="OrthoDB" id="2571985at2759"/>
<feature type="coiled-coil region" evidence="5">
    <location>
        <begin position="50"/>
        <end position="77"/>
    </location>
</feature>
<dbReference type="GO" id="GO:0008270">
    <property type="term" value="F:zinc ion binding"/>
    <property type="evidence" value="ECO:0007669"/>
    <property type="project" value="InterPro"/>
</dbReference>
<dbReference type="PROSITE" id="PS50048">
    <property type="entry name" value="ZN2_CY6_FUNGAL_2"/>
    <property type="match status" value="1"/>
</dbReference>
<dbReference type="EMBL" id="ML978760">
    <property type="protein sequence ID" value="KAF2083759.1"/>
    <property type="molecule type" value="Genomic_DNA"/>
</dbReference>
<dbReference type="SUPFAM" id="SSF57701">
    <property type="entry name" value="Zn2/Cys6 DNA-binding domain"/>
    <property type="match status" value="1"/>
</dbReference>
<feature type="compositionally biased region" description="Polar residues" evidence="6">
    <location>
        <begin position="1"/>
        <end position="11"/>
    </location>
</feature>
<evidence type="ECO:0000256" key="5">
    <source>
        <dbReference type="SAM" id="Coils"/>
    </source>
</evidence>
<sequence>MLPSPQSTAAGNSPRRSKRPRALQACNYCRAKKYRCDGQYPCYHCSRIYVGDLEQRLADAQMEAARVTARYNALATQVGADPMQSAPSAPTAQLPGSQSGTPDAIPPPPPPPPREHPVFDPIRHHSAGPVDAEGTSDGGTEVAEVNALTKDIEFHGNTSSVAFLGRVRQQYGDQVDREKPPLTTESPSLVSAFHNHTFLPRITTVADDNESISTRFFFPHSYIFLDTYFNNLHYIHPIIEKETFLSRCEDLWQGRSHQQSRSFVALYFCLASLGALIRTWTEEKINGMGRFEWSRMLFEKAQNALGTPGFIHDLDAVQALFFMAKVCQNELNANLAYAYLGMAVRTSLATGINRNTSISGGPKSSDSNAISKTWWGLYSLEVETSFALGRPDSLGMDEYHNRPMQPITRSEIDILPCMISLSRLTRIICVKVYLNHSALQQKLSSAFQIETELNEWVSGLPDTIRPRVGSAIEGDTLLNDPAWARVQRLVLQIRYHNIKMLLLRPFILHAGRSASTDQRSAPDPALQEAIDKCTDSAMKTIEIIYETCRVHLFFRSWQVWYNITYLTFAVSIILFRAKQVPHADNSGVNYINLVEKTLGIFDAMKESVVACKTASILRQMLGQLGAPQEVPVTHRSERIWEQDQRSLHTASAPVFRPSPYTPVGDIAGAADYDLDAFDADLWDWGFDLKGVWDFRTALE</sequence>
<dbReference type="GO" id="GO:0000978">
    <property type="term" value="F:RNA polymerase II cis-regulatory region sequence-specific DNA binding"/>
    <property type="evidence" value="ECO:0007669"/>
    <property type="project" value="TreeGrafter"/>
</dbReference>
<dbReference type="Gene3D" id="4.10.240.10">
    <property type="entry name" value="Zn(2)-C6 fungal-type DNA-binding domain"/>
    <property type="match status" value="1"/>
</dbReference>
<dbReference type="InterPro" id="IPR001138">
    <property type="entry name" value="Zn2Cys6_DnaBD"/>
</dbReference>
<protein>
    <recommendedName>
        <fullName evidence="7">Zn(2)-C6 fungal-type domain-containing protein</fullName>
    </recommendedName>
</protein>
<accession>A0A9P4LU53</accession>
<feature type="compositionally biased region" description="Polar residues" evidence="6">
    <location>
        <begin position="85"/>
        <end position="101"/>
    </location>
</feature>
<keyword evidence="9" id="KW-1185">Reference proteome</keyword>
<reference evidence="8" key="1">
    <citation type="journal article" date="2020" name="Stud. Mycol.">
        <title>101 Dothideomycetes genomes: a test case for predicting lifestyles and emergence of pathogens.</title>
        <authorList>
            <person name="Haridas S."/>
            <person name="Albert R."/>
            <person name="Binder M."/>
            <person name="Bloem J."/>
            <person name="Labutti K."/>
            <person name="Salamov A."/>
            <person name="Andreopoulos B."/>
            <person name="Baker S."/>
            <person name="Barry K."/>
            <person name="Bills G."/>
            <person name="Bluhm B."/>
            <person name="Cannon C."/>
            <person name="Castanera R."/>
            <person name="Culley D."/>
            <person name="Daum C."/>
            <person name="Ezra D."/>
            <person name="Gonzalez J."/>
            <person name="Henrissat B."/>
            <person name="Kuo A."/>
            <person name="Liang C."/>
            <person name="Lipzen A."/>
            <person name="Lutzoni F."/>
            <person name="Magnuson J."/>
            <person name="Mondo S."/>
            <person name="Nolan M."/>
            <person name="Ohm R."/>
            <person name="Pangilinan J."/>
            <person name="Park H.-J."/>
            <person name="Ramirez L."/>
            <person name="Alfaro M."/>
            <person name="Sun H."/>
            <person name="Tritt A."/>
            <person name="Yoshinaga Y."/>
            <person name="Zwiers L.-H."/>
            <person name="Turgeon B."/>
            <person name="Goodwin S."/>
            <person name="Spatafora J."/>
            <person name="Crous P."/>
            <person name="Grigoriev I."/>
        </authorList>
    </citation>
    <scope>NUCLEOTIDE SEQUENCE</scope>
    <source>
        <strain evidence="8">CBS 121410</strain>
    </source>
</reference>
<dbReference type="PANTHER" id="PTHR47424:SF15">
    <property type="entry name" value="ZN(II)2CYS6 TRANSCRIPTION FACTOR (EUROFUNG)"/>
    <property type="match status" value="1"/>
</dbReference>
<gene>
    <name evidence="8" type="ORF">K490DRAFT_50891</name>
</gene>
<feature type="region of interest" description="Disordered" evidence="6">
    <location>
        <begin position="1"/>
        <end position="21"/>
    </location>
</feature>
<dbReference type="Pfam" id="PF00172">
    <property type="entry name" value="Zn_clus"/>
    <property type="match status" value="1"/>
</dbReference>
<feature type="region of interest" description="Disordered" evidence="6">
    <location>
        <begin position="81"/>
        <end position="138"/>
    </location>
</feature>
<dbReference type="GO" id="GO:0006351">
    <property type="term" value="P:DNA-templated transcription"/>
    <property type="evidence" value="ECO:0007669"/>
    <property type="project" value="InterPro"/>
</dbReference>
<evidence type="ECO:0000313" key="9">
    <source>
        <dbReference type="Proteomes" id="UP000799776"/>
    </source>
</evidence>
<evidence type="ECO:0000256" key="1">
    <source>
        <dbReference type="ARBA" id="ARBA00022723"/>
    </source>
</evidence>
<dbReference type="InterPro" id="IPR036864">
    <property type="entry name" value="Zn2-C6_fun-type_DNA-bd_sf"/>
</dbReference>
<keyword evidence="4" id="KW-0539">Nucleus</keyword>
<dbReference type="PANTHER" id="PTHR47424">
    <property type="entry name" value="REGULATORY PROTEIN GAL4"/>
    <property type="match status" value="1"/>
</dbReference>
<feature type="domain" description="Zn(2)-C6 fungal-type" evidence="7">
    <location>
        <begin position="25"/>
        <end position="47"/>
    </location>
</feature>
<dbReference type="InterPro" id="IPR007219">
    <property type="entry name" value="XnlR_reg_dom"/>
</dbReference>
<evidence type="ECO:0000313" key="8">
    <source>
        <dbReference type="EMBL" id="KAF2083759.1"/>
    </source>
</evidence>
<keyword evidence="2" id="KW-0805">Transcription regulation</keyword>
<dbReference type="CDD" id="cd12148">
    <property type="entry name" value="fungal_TF_MHR"/>
    <property type="match status" value="1"/>
</dbReference>
<dbReference type="CDD" id="cd00067">
    <property type="entry name" value="GAL4"/>
    <property type="match status" value="1"/>
</dbReference>
<dbReference type="AlphaFoldDB" id="A0A9P4LU53"/>
<dbReference type="Proteomes" id="UP000799776">
    <property type="component" value="Unassembled WGS sequence"/>
</dbReference>
<feature type="compositionally biased region" description="Basic and acidic residues" evidence="6">
    <location>
        <begin position="113"/>
        <end position="123"/>
    </location>
</feature>
<evidence type="ECO:0000256" key="3">
    <source>
        <dbReference type="ARBA" id="ARBA00023163"/>
    </source>
</evidence>
<dbReference type="GO" id="GO:0005634">
    <property type="term" value="C:nucleus"/>
    <property type="evidence" value="ECO:0007669"/>
    <property type="project" value="TreeGrafter"/>
</dbReference>
<keyword evidence="5" id="KW-0175">Coiled coil</keyword>
<dbReference type="SMART" id="SM00906">
    <property type="entry name" value="Fungal_trans"/>
    <property type="match status" value="1"/>
</dbReference>